<sequence length="142" mass="15490">MAEINHYAVKSPKAFVVKRARGLPNRTDRAVDLGHWVERNFNTVEDRSIAAMAPATAAVRARLTALPGLAALQEATLDWHRAEAARQIATPERHAFYSQLVLAGGSRALPPDRAAAIYALYPRGAGEALSRWPPVPRSCPSR</sequence>
<name>A0A4R8G3R6_9RHOB</name>
<protein>
    <submittedName>
        <fullName evidence="1">Uncharacterized protein</fullName>
    </submittedName>
</protein>
<accession>A0A4R8G3R6</accession>
<dbReference type="Proteomes" id="UP000295484">
    <property type="component" value="Unassembled WGS sequence"/>
</dbReference>
<comment type="caution">
    <text evidence="1">The sequence shown here is derived from an EMBL/GenBank/DDBJ whole genome shotgun (WGS) entry which is preliminary data.</text>
</comment>
<evidence type="ECO:0000313" key="2">
    <source>
        <dbReference type="Proteomes" id="UP000295484"/>
    </source>
</evidence>
<gene>
    <name evidence="1" type="ORF">EV657_106139</name>
</gene>
<proteinExistence type="predicted"/>
<dbReference type="RefSeq" id="WP_134077539.1">
    <property type="nucleotide sequence ID" value="NZ_SOEB01000006.1"/>
</dbReference>
<evidence type="ECO:0000313" key="1">
    <source>
        <dbReference type="EMBL" id="TDX30655.1"/>
    </source>
</evidence>
<organism evidence="1 2">
    <name type="scientific">Rhodovulum visakhapatnamense</name>
    <dbReference type="NCBI Taxonomy" id="364297"/>
    <lineage>
        <taxon>Bacteria</taxon>
        <taxon>Pseudomonadati</taxon>
        <taxon>Pseudomonadota</taxon>
        <taxon>Alphaproteobacteria</taxon>
        <taxon>Rhodobacterales</taxon>
        <taxon>Paracoccaceae</taxon>
        <taxon>Rhodovulum</taxon>
    </lineage>
</organism>
<reference evidence="1 2" key="1">
    <citation type="submission" date="2019-03" db="EMBL/GenBank/DDBJ databases">
        <title>Genomic Encyclopedia of Type Strains, Phase IV (KMG-IV): sequencing the most valuable type-strain genomes for metagenomic binning, comparative biology and taxonomic classification.</title>
        <authorList>
            <person name="Goeker M."/>
        </authorList>
    </citation>
    <scope>NUCLEOTIDE SEQUENCE [LARGE SCALE GENOMIC DNA]</scope>
    <source>
        <strain evidence="1 2">JA181</strain>
    </source>
</reference>
<dbReference type="EMBL" id="SOEB01000006">
    <property type="protein sequence ID" value="TDX30655.1"/>
    <property type="molecule type" value="Genomic_DNA"/>
</dbReference>
<dbReference type="AlphaFoldDB" id="A0A4R8G3R6"/>